<keyword evidence="2" id="KW-1185">Reference proteome</keyword>
<proteinExistence type="predicted"/>
<comment type="caution">
    <text evidence="1">The sequence shown here is derived from an EMBL/GenBank/DDBJ whole genome shotgun (WGS) entry which is preliminary data.</text>
</comment>
<sequence>MKIKAISFLAFLTVVFLSFSTLGVQLDSVSTFPFHLDNKLLVFTGKMNGVETQFAFDTGAAMGLANSLSKPAGRLKMKGKKIKMRDSNRQVKKVKTGLTDEIQIGDFKFEKVRSLVNDMNLLYCLDFYLLGSDIIKRLNWEIDFDAMQIRVSSKPFPVQAEDLIFPVTYANNRPFVKMEFLGQEFDRILVDFGYTKVMDFDDKEEAIRDFLAQKDSLGLSNPKITTSMGALGSDTYSARTILVDSLKLGNLYLSKIPVDFEKTSGSKIGLEFFRALSSKTIINNSDATYALRLRESPEFEKYTNLGVFYTDGKLIVRGKPIGLTPDDDQIEIGEEILSIDGKKAADFSSECDFLEWSFSRTPDQLEIVKLDGTRLVFPKLELR</sequence>
<dbReference type="RefSeq" id="WP_338227937.1">
    <property type="nucleotide sequence ID" value="NZ_BTPE01000004.1"/>
</dbReference>
<dbReference type="EMBL" id="BTPE01000004">
    <property type="protein sequence ID" value="GMQ33161.1"/>
    <property type="molecule type" value="Genomic_DNA"/>
</dbReference>
<dbReference type="InterPro" id="IPR021109">
    <property type="entry name" value="Peptidase_aspartic_dom_sf"/>
</dbReference>
<dbReference type="Proteomes" id="UP001307705">
    <property type="component" value="Unassembled WGS sequence"/>
</dbReference>
<protein>
    <recommendedName>
        <fullName evidence="3">Aspartyl protease</fullName>
    </recommendedName>
</protein>
<dbReference type="SUPFAM" id="SSF50630">
    <property type="entry name" value="Acid proteases"/>
    <property type="match status" value="1"/>
</dbReference>
<name>A0ABQ6PYZ0_9BACT</name>
<reference evidence="1 2" key="1">
    <citation type="submission" date="2023-08" db="EMBL/GenBank/DDBJ databases">
        <title>Draft genome sequence of Algoriphagus taiwanensis.</title>
        <authorList>
            <person name="Takatani N."/>
            <person name="Hosokawa M."/>
            <person name="Sawabe T."/>
        </authorList>
    </citation>
    <scope>NUCLEOTIDE SEQUENCE [LARGE SCALE GENOMIC DNA]</scope>
    <source>
        <strain evidence="1 2">JCM 19755</strain>
    </source>
</reference>
<evidence type="ECO:0000313" key="2">
    <source>
        <dbReference type="Proteomes" id="UP001307705"/>
    </source>
</evidence>
<gene>
    <name evidence="1" type="ORF">Ataiwa_14330</name>
</gene>
<evidence type="ECO:0000313" key="1">
    <source>
        <dbReference type="EMBL" id="GMQ33161.1"/>
    </source>
</evidence>
<dbReference type="Gene3D" id="2.40.70.10">
    <property type="entry name" value="Acid Proteases"/>
    <property type="match status" value="1"/>
</dbReference>
<accession>A0ABQ6PYZ0</accession>
<organism evidence="1 2">
    <name type="scientific">Algoriphagus taiwanensis</name>
    <dbReference type="NCBI Taxonomy" id="1445656"/>
    <lineage>
        <taxon>Bacteria</taxon>
        <taxon>Pseudomonadati</taxon>
        <taxon>Bacteroidota</taxon>
        <taxon>Cytophagia</taxon>
        <taxon>Cytophagales</taxon>
        <taxon>Cyclobacteriaceae</taxon>
        <taxon>Algoriphagus</taxon>
    </lineage>
</organism>
<dbReference type="Pfam" id="PF13975">
    <property type="entry name" value="gag-asp_proteas"/>
    <property type="match status" value="1"/>
</dbReference>
<evidence type="ECO:0008006" key="3">
    <source>
        <dbReference type="Google" id="ProtNLM"/>
    </source>
</evidence>